<dbReference type="AlphaFoldDB" id="B0DWN6"/>
<evidence type="ECO:0000313" key="2">
    <source>
        <dbReference type="EMBL" id="EDR01012.1"/>
    </source>
</evidence>
<evidence type="ECO:0000256" key="1">
    <source>
        <dbReference type="SAM" id="MobiDB-lite"/>
    </source>
</evidence>
<sequence length="477" mass="53633">MDCDEILLHALHLTVVFYLISKWWSSLSPSNFLEVFCEGLAFSIPYPRTQKAALKEIRHHLVQLQNDESFLGCHFQLSIPSLTRDEEEVVVTPPMYHLLVHPNTYVRVTMIRLVASKSKECAAQTDKTPLHLRDTTSISMTHLENQDRANQTERPLRSSQIPSTPQPQSRSSVSQPVAGTSTGSQTNMPLSRTLSTPTNASMHNTSPAQTRLFSSHASSTPAPLEAAVESPCNQSGKRPALEESTSWSEPSPSLTPSHTVYVRIATDISSVICVRANAADSVRSFKHRVLDRCGALVDSQSGDEFYLSYQDTRLLNEDASLGDHNIGRPDLVQLIRHPRSILKEERRMQMEGSASRKAVVDDLERARDQPVYENFDIQAGMSEFKSPYRAAPTPVSIKGSMIFDLPLTIRSGPRQIFPVYDFLASNRKSSFSYAPQKHSRYMFILILVFSLTLNAWEPRDRFIETGRDFLKVRKPSE</sequence>
<name>B0DWN6_LACBS</name>
<feature type="region of interest" description="Disordered" evidence="1">
    <location>
        <begin position="122"/>
        <end position="256"/>
    </location>
</feature>
<evidence type="ECO:0000313" key="3">
    <source>
        <dbReference type="Proteomes" id="UP000001194"/>
    </source>
</evidence>
<organism evidence="3">
    <name type="scientific">Laccaria bicolor (strain S238N-H82 / ATCC MYA-4686)</name>
    <name type="common">Bicoloured deceiver</name>
    <name type="synonym">Laccaria laccata var. bicolor</name>
    <dbReference type="NCBI Taxonomy" id="486041"/>
    <lineage>
        <taxon>Eukaryota</taxon>
        <taxon>Fungi</taxon>
        <taxon>Dikarya</taxon>
        <taxon>Basidiomycota</taxon>
        <taxon>Agaricomycotina</taxon>
        <taxon>Agaricomycetes</taxon>
        <taxon>Agaricomycetidae</taxon>
        <taxon>Agaricales</taxon>
        <taxon>Agaricineae</taxon>
        <taxon>Hydnangiaceae</taxon>
        <taxon>Laccaria</taxon>
    </lineage>
</organism>
<feature type="compositionally biased region" description="Basic and acidic residues" evidence="1">
    <location>
        <begin position="144"/>
        <end position="156"/>
    </location>
</feature>
<dbReference type="RefSeq" id="XP_001888407.1">
    <property type="nucleotide sequence ID" value="XM_001888372.1"/>
</dbReference>
<gene>
    <name evidence="2" type="ORF">LACBIDRAFT_333702</name>
</gene>
<dbReference type="InterPro" id="IPR029071">
    <property type="entry name" value="Ubiquitin-like_domsf"/>
</dbReference>
<proteinExistence type="predicted"/>
<dbReference type="GeneID" id="6084054"/>
<feature type="compositionally biased region" description="Low complexity" evidence="1">
    <location>
        <begin position="242"/>
        <end position="256"/>
    </location>
</feature>
<dbReference type="KEGG" id="lbc:LACBIDRAFT_333702"/>
<accession>B0DWN6</accession>
<dbReference type="EMBL" id="DS547144">
    <property type="protein sequence ID" value="EDR01012.1"/>
    <property type="molecule type" value="Genomic_DNA"/>
</dbReference>
<protein>
    <submittedName>
        <fullName evidence="2">Predicted protein</fullName>
    </submittedName>
</protein>
<dbReference type="OrthoDB" id="10424385at2759"/>
<keyword evidence="3" id="KW-1185">Reference proteome</keyword>
<feature type="compositionally biased region" description="Low complexity" evidence="1">
    <location>
        <begin position="158"/>
        <end position="176"/>
    </location>
</feature>
<dbReference type="SUPFAM" id="SSF54236">
    <property type="entry name" value="Ubiquitin-like"/>
    <property type="match status" value="1"/>
</dbReference>
<dbReference type="InParanoid" id="B0DWN6"/>
<reference evidence="2 3" key="1">
    <citation type="journal article" date="2008" name="Nature">
        <title>The genome of Laccaria bicolor provides insights into mycorrhizal symbiosis.</title>
        <authorList>
            <person name="Martin F."/>
            <person name="Aerts A."/>
            <person name="Ahren D."/>
            <person name="Brun A."/>
            <person name="Danchin E.G.J."/>
            <person name="Duchaussoy F."/>
            <person name="Gibon J."/>
            <person name="Kohler A."/>
            <person name="Lindquist E."/>
            <person name="Pereda V."/>
            <person name="Salamov A."/>
            <person name="Shapiro H.J."/>
            <person name="Wuyts J."/>
            <person name="Blaudez D."/>
            <person name="Buee M."/>
            <person name="Brokstein P."/>
            <person name="Canbaeck B."/>
            <person name="Cohen D."/>
            <person name="Courty P.E."/>
            <person name="Coutinho P.M."/>
            <person name="Delaruelle C."/>
            <person name="Detter J.C."/>
            <person name="Deveau A."/>
            <person name="DiFazio S."/>
            <person name="Duplessis S."/>
            <person name="Fraissinet-Tachet L."/>
            <person name="Lucic E."/>
            <person name="Frey-Klett P."/>
            <person name="Fourrey C."/>
            <person name="Feussner I."/>
            <person name="Gay G."/>
            <person name="Grimwood J."/>
            <person name="Hoegger P.J."/>
            <person name="Jain P."/>
            <person name="Kilaru S."/>
            <person name="Labbe J."/>
            <person name="Lin Y.C."/>
            <person name="Legue V."/>
            <person name="Le Tacon F."/>
            <person name="Marmeisse R."/>
            <person name="Melayah D."/>
            <person name="Montanini B."/>
            <person name="Muratet M."/>
            <person name="Nehls U."/>
            <person name="Niculita-Hirzel H."/>
            <person name="Oudot-Le Secq M.P."/>
            <person name="Peter M."/>
            <person name="Quesneville H."/>
            <person name="Rajashekar B."/>
            <person name="Reich M."/>
            <person name="Rouhier N."/>
            <person name="Schmutz J."/>
            <person name="Yin T."/>
            <person name="Chalot M."/>
            <person name="Henrissat B."/>
            <person name="Kuees U."/>
            <person name="Lucas S."/>
            <person name="Van de Peer Y."/>
            <person name="Podila G.K."/>
            <person name="Polle A."/>
            <person name="Pukkila P.J."/>
            <person name="Richardson P.M."/>
            <person name="Rouze P."/>
            <person name="Sanders I.R."/>
            <person name="Stajich J.E."/>
            <person name="Tunlid A."/>
            <person name="Tuskan G."/>
            <person name="Grigoriev I.V."/>
        </authorList>
    </citation>
    <scope>NUCLEOTIDE SEQUENCE [LARGE SCALE GENOMIC DNA]</scope>
    <source>
        <strain evidence="3">S238N-H82 / ATCC MYA-4686</strain>
    </source>
</reference>
<feature type="compositionally biased region" description="Polar residues" evidence="1">
    <location>
        <begin position="177"/>
        <end position="221"/>
    </location>
</feature>
<dbReference type="HOGENOM" id="CLU_045280_0_0_1"/>
<dbReference type="Proteomes" id="UP000001194">
    <property type="component" value="Unassembled WGS sequence"/>
</dbReference>